<comment type="subunit">
    <text evidence="6">Homodimer.</text>
</comment>
<dbReference type="Pfam" id="PF06470">
    <property type="entry name" value="SMC_hinge"/>
    <property type="match status" value="1"/>
</dbReference>
<evidence type="ECO:0000313" key="9">
    <source>
        <dbReference type="EMBL" id="MFD2616915.1"/>
    </source>
</evidence>
<dbReference type="SUPFAM" id="SSF52540">
    <property type="entry name" value="P-loop containing nucleoside triphosphate hydrolases"/>
    <property type="match status" value="1"/>
</dbReference>
<comment type="function">
    <text evidence="6">Required for chromosome condensation and partitioning.</text>
</comment>
<gene>
    <name evidence="6 9" type="primary">smc</name>
    <name evidence="9" type="ORF">ACFSTF_06270</name>
</gene>
<dbReference type="InterPro" id="IPR024704">
    <property type="entry name" value="SMC"/>
</dbReference>
<dbReference type="Gene3D" id="1.20.1060.20">
    <property type="match status" value="1"/>
</dbReference>
<proteinExistence type="inferred from homology"/>
<comment type="domain">
    <text evidence="6">Contains large globular domains required for ATP hydrolysis at each terminus and a third globular domain forming a flexible hinge near the middle of the molecule. These domains are separated by coiled-coil structures.</text>
</comment>
<reference evidence="10" key="1">
    <citation type="journal article" date="2019" name="Int. J. Syst. Evol. Microbiol.">
        <title>The Global Catalogue of Microorganisms (GCM) 10K type strain sequencing project: providing services to taxonomists for standard genome sequencing and annotation.</title>
        <authorList>
            <consortium name="The Broad Institute Genomics Platform"/>
            <consortium name="The Broad Institute Genome Sequencing Center for Infectious Disease"/>
            <person name="Wu L."/>
            <person name="Ma J."/>
        </authorList>
    </citation>
    <scope>NUCLEOTIDE SEQUENCE [LARGE SCALE GENOMIC DNA]</scope>
    <source>
        <strain evidence="10">TISTR 2241</strain>
    </source>
</reference>
<dbReference type="Proteomes" id="UP001597458">
    <property type="component" value="Unassembled WGS sequence"/>
</dbReference>
<comment type="subcellular location">
    <subcellularLocation>
        <location evidence="6">Cytoplasm</location>
    </subcellularLocation>
</comment>
<dbReference type="RefSeq" id="WP_141189246.1">
    <property type="nucleotide sequence ID" value="NZ_JBHUMR010000008.1"/>
</dbReference>
<dbReference type="NCBIfam" id="TIGR02168">
    <property type="entry name" value="SMC_prok_B"/>
    <property type="match status" value="1"/>
</dbReference>
<evidence type="ECO:0000256" key="1">
    <source>
        <dbReference type="ARBA" id="ARBA00022490"/>
    </source>
</evidence>
<dbReference type="SMART" id="SM00968">
    <property type="entry name" value="SMC_hinge"/>
    <property type="match status" value="1"/>
</dbReference>
<evidence type="ECO:0000256" key="6">
    <source>
        <dbReference type="HAMAP-Rule" id="MF_01894"/>
    </source>
</evidence>
<accession>A0ABW5PPV0</accession>
<keyword evidence="1 6" id="KW-0963">Cytoplasm</keyword>
<dbReference type="InterPro" id="IPR036277">
    <property type="entry name" value="SMC_hinge_sf"/>
</dbReference>
<evidence type="ECO:0000259" key="8">
    <source>
        <dbReference type="SMART" id="SM00968"/>
    </source>
</evidence>
<feature type="coiled-coil region" evidence="6">
    <location>
        <begin position="251"/>
        <end position="373"/>
    </location>
</feature>
<comment type="caution">
    <text evidence="9">The sequence shown here is derived from an EMBL/GenBank/DDBJ whole genome shotgun (WGS) entry which is preliminary data.</text>
</comment>
<organism evidence="9 10">
    <name type="scientific">Terrilactibacillus laevilacticus</name>
    <dbReference type="NCBI Taxonomy" id="1380157"/>
    <lineage>
        <taxon>Bacteria</taxon>
        <taxon>Bacillati</taxon>
        <taxon>Bacillota</taxon>
        <taxon>Bacilli</taxon>
        <taxon>Bacillales</taxon>
        <taxon>Bacillaceae</taxon>
        <taxon>Terrilactibacillus</taxon>
    </lineage>
</organism>
<dbReference type="InterPro" id="IPR027417">
    <property type="entry name" value="P-loop_NTPase"/>
</dbReference>
<protein>
    <recommendedName>
        <fullName evidence="6">Chromosome partition protein Smc</fullName>
    </recommendedName>
</protein>
<dbReference type="InterPro" id="IPR011890">
    <property type="entry name" value="SMC_prok"/>
</dbReference>
<keyword evidence="2 6" id="KW-0547">Nucleotide-binding</keyword>
<evidence type="ECO:0000256" key="2">
    <source>
        <dbReference type="ARBA" id="ARBA00022741"/>
    </source>
</evidence>
<keyword evidence="5 6" id="KW-0238">DNA-binding</keyword>
<feature type="coiled-coil region" evidence="6">
    <location>
        <begin position="427"/>
        <end position="461"/>
    </location>
</feature>
<dbReference type="InterPro" id="IPR010935">
    <property type="entry name" value="SMC_hinge"/>
</dbReference>
<feature type="region of interest" description="Disordered" evidence="7">
    <location>
        <begin position="775"/>
        <end position="803"/>
    </location>
</feature>
<keyword evidence="3 6" id="KW-0067">ATP-binding</keyword>
<dbReference type="Pfam" id="PF02463">
    <property type="entry name" value="SMC_N"/>
    <property type="match status" value="1"/>
</dbReference>
<evidence type="ECO:0000256" key="3">
    <source>
        <dbReference type="ARBA" id="ARBA00022840"/>
    </source>
</evidence>
<evidence type="ECO:0000313" key="10">
    <source>
        <dbReference type="Proteomes" id="UP001597458"/>
    </source>
</evidence>
<evidence type="ECO:0000256" key="5">
    <source>
        <dbReference type="ARBA" id="ARBA00023125"/>
    </source>
</evidence>
<dbReference type="SUPFAM" id="SSF75553">
    <property type="entry name" value="Smc hinge domain"/>
    <property type="match status" value="1"/>
</dbReference>
<dbReference type="Gene3D" id="3.40.50.300">
    <property type="entry name" value="P-loop containing nucleotide triphosphate hydrolases"/>
    <property type="match status" value="2"/>
</dbReference>
<keyword evidence="4 6" id="KW-0175">Coiled coil</keyword>
<sequence>MFLKQLEVIGFKSFANKIAVEFVPGVTAVVGPNGSGKSNITEAIRWVLGEQSAKSLRGSKMEDIIFAGSDSKKSLNMAEVTLTLDNHDQYLSYDYSEISITRRVFRSGDSEFLINGQSCRLKDIVNLFMDSGLGREAYSVIGQGKIDDILNSKAEDKRRIFEEAAGVLKYKLRKQAAEKKLTESEDDLNRVEDILHELEDQIDPLEEQASIAKDYLEKKEDLKKIEVALLAHDIEDTHRKWEQKKANVAGLDQQKAQHTRLMEEQDKLYQDERTKLDHLDHEIEEIQQGLLVSSRYLEKFEGQKNVLHERQKHAKENAEEMKERIDRLKRKQKQNEDALNSELTILEEEKLTLENLKNDLKKKTKEFTFYDQDLDVIIEKIKSEYIDVLNKQASLRNEQRYLTEQLNQLDQRTSRSKSSSDDVLQSLKNIELLQTQAEKEIKDKQKEYKTTKQQFTELQQTVKSEKEAYAKQADAINKVRQFIQQAESRHDMLQSMSQDFAGFYQGVKQVLKARGHRLHGIHGAVAELLQVEKRYERAIETALGGQAQHIVTEDEASARAAIQFLKKQQAGRATFLPLSVIKSKQLRAHDIASLKTHPSFVGIASELVQCKEMYQPAIKHLLGNIIIAEHLKGANDMANLMQYRFRIVTLDGDVVSPGGAMSGGSQRERQVSLIGRNREISQLKIQLKEMKSKKAELEESFTSLKTFFVDHEMQLESYREQLQQRMIEKEHLESRLREIEIRKNNILDKHHNLTREHRDFQEEKKALQDRMDKLKQEQSVYDQKGRDLQNEINESTKKKKTQDLSKDELQEEITTLKIQVAKQQQVVTHLEDKTKEMKEQLDGLTSELMEATDSVQALHDHVSLHLMDQETINQKIKKSREEKETLTAQLDTKKGTRQRLQQDLNLNEQKLKSIQHNLDTISEELRQEDIKLERLDIQLDNLIDALREDYEMSFETAKENYPLTIETHEARTKVKLIKKAILELGVVNLGAIEEYERVSSRRNFLSNQRDDLLKARETLIGVMDEMDEEVTKRFSEIFYKVRDEFKEVFKSLFGGGEADLKLLDPNDLLYSGVDILAQPPGKKLQHLSLLSGGERALTAIALLFAILKVRPVPFCVLDEVEAALDDANVDRYADFLKTFSHETQFIVVTHRKGTMEKADVLYGVTMQESGVSNLVSVRLEETPKLLATS</sequence>
<comment type="similarity">
    <text evidence="6">Belongs to the SMC family.</text>
</comment>
<keyword evidence="10" id="KW-1185">Reference proteome</keyword>
<feature type="coiled-coil region" evidence="6">
    <location>
        <begin position="167"/>
        <end position="208"/>
    </location>
</feature>
<dbReference type="EMBL" id="JBHUMR010000008">
    <property type="protein sequence ID" value="MFD2616915.1"/>
    <property type="molecule type" value="Genomic_DNA"/>
</dbReference>
<evidence type="ECO:0000256" key="4">
    <source>
        <dbReference type="ARBA" id="ARBA00023054"/>
    </source>
</evidence>
<name>A0ABW5PPV0_9BACI</name>
<dbReference type="PANTHER" id="PTHR43977">
    <property type="entry name" value="STRUCTURAL MAINTENANCE OF CHROMOSOMES PROTEIN 3"/>
    <property type="match status" value="1"/>
</dbReference>
<evidence type="ECO:0000256" key="7">
    <source>
        <dbReference type="SAM" id="MobiDB-lite"/>
    </source>
</evidence>
<dbReference type="PIRSF" id="PIRSF005719">
    <property type="entry name" value="SMC"/>
    <property type="match status" value="1"/>
</dbReference>
<dbReference type="Gene3D" id="3.30.70.1620">
    <property type="match status" value="1"/>
</dbReference>
<dbReference type="HAMAP" id="MF_01894">
    <property type="entry name" value="Smc_prok"/>
    <property type="match status" value="1"/>
</dbReference>
<feature type="domain" description="SMC hinge" evidence="8">
    <location>
        <begin position="519"/>
        <end position="638"/>
    </location>
</feature>
<feature type="binding site" evidence="6">
    <location>
        <begin position="32"/>
        <end position="39"/>
    </location>
    <ligand>
        <name>ATP</name>
        <dbReference type="ChEBI" id="CHEBI:30616"/>
    </ligand>
</feature>
<dbReference type="CDD" id="cd03278">
    <property type="entry name" value="ABC_SMC_barmotin"/>
    <property type="match status" value="2"/>
</dbReference>
<dbReference type="InterPro" id="IPR003395">
    <property type="entry name" value="RecF/RecN/SMC_N"/>
</dbReference>